<evidence type="ECO:0000313" key="2">
    <source>
        <dbReference type="EMBL" id="SUX46930.1"/>
    </source>
</evidence>
<proteinExistence type="predicted"/>
<dbReference type="GO" id="GO:0016758">
    <property type="term" value="F:hexosyltransferase activity"/>
    <property type="evidence" value="ECO:0007669"/>
    <property type="project" value="UniProtKB-ARBA"/>
</dbReference>
<dbReference type="EMBL" id="UFVR01000004">
    <property type="protein sequence ID" value="SUX46930.1"/>
    <property type="molecule type" value="Genomic_DNA"/>
</dbReference>
<dbReference type="SUPFAM" id="SSF53448">
    <property type="entry name" value="Nucleotide-diphospho-sugar transferases"/>
    <property type="match status" value="1"/>
</dbReference>
<organism evidence="2 3">
    <name type="scientific">Chryseobacterium indoltheticum</name>
    <dbReference type="NCBI Taxonomy" id="254"/>
    <lineage>
        <taxon>Bacteria</taxon>
        <taxon>Pseudomonadati</taxon>
        <taxon>Bacteroidota</taxon>
        <taxon>Flavobacteriia</taxon>
        <taxon>Flavobacteriales</taxon>
        <taxon>Weeksellaceae</taxon>
        <taxon>Chryseobacterium group</taxon>
        <taxon>Chryseobacterium</taxon>
    </lineage>
</organism>
<feature type="domain" description="Glycosyltransferase 2-like" evidence="1">
    <location>
        <begin position="7"/>
        <end position="179"/>
    </location>
</feature>
<dbReference type="PANTHER" id="PTHR22916">
    <property type="entry name" value="GLYCOSYLTRANSFERASE"/>
    <property type="match status" value="1"/>
</dbReference>
<dbReference type="AlphaFoldDB" id="A0A381FK47"/>
<evidence type="ECO:0000313" key="3">
    <source>
        <dbReference type="Proteomes" id="UP000254282"/>
    </source>
</evidence>
<dbReference type="InterPro" id="IPR029044">
    <property type="entry name" value="Nucleotide-diphossugar_trans"/>
</dbReference>
<gene>
    <name evidence="2" type="primary">kfoC_2</name>
    <name evidence="2" type="ORF">NCTC13532_02490</name>
</gene>
<dbReference type="InterPro" id="IPR001173">
    <property type="entry name" value="Glyco_trans_2-like"/>
</dbReference>
<reference evidence="2 3" key="1">
    <citation type="submission" date="2018-06" db="EMBL/GenBank/DDBJ databases">
        <authorList>
            <consortium name="Pathogen Informatics"/>
            <person name="Doyle S."/>
        </authorList>
    </citation>
    <scope>NUCLEOTIDE SEQUENCE [LARGE SCALE GENOMIC DNA]</scope>
    <source>
        <strain evidence="2 3">NCTC13532</strain>
    </source>
</reference>
<name>A0A381FK47_9FLAO</name>
<protein>
    <submittedName>
        <fullName evidence="2">Chondroitin polymerase</fullName>
    </submittedName>
</protein>
<sequence length="312" mass="37508">MTNNLVTVFMISYNQEEFIIEALQNVLNQKTDFDFHVILSDDCSTDHTQNKVDAFLENHPRKNLVTFIKQRENLGWMPNFIFTLQKCQEFGAKYIAMCEGDDFWTNDYKLQKQIDILENSPDVVLACHQYKELYNDASTKDFPYFREDFFQGKESFKFSQKDFEKFMRIQTMTIVFRNSALDLNLRNKYNYYCDTHIKHHLLDHGLGLYTKDFDAVYRIHGKNVFMSLDMRKKTKFSYDVYKDLIINNNSVGYKNLLNSAMRDRINNELKTQNRNILKKYYRKLIWEQYNNTKSFLQLLKYIIKGMFKNQQQ</sequence>
<dbReference type="RefSeq" id="WP_115620495.1">
    <property type="nucleotide sequence ID" value="NZ_UFVR01000004.1"/>
</dbReference>
<dbReference type="Gene3D" id="3.90.550.10">
    <property type="entry name" value="Spore Coat Polysaccharide Biosynthesis Protein SpsA, Chain A"/>
    <property type="match status" value="1"/>
</dbReference>
<evidence type="ECO:0000259" key="1">
    <source>
        <dbReference type="Pfam" id="PF00535"/>
    </source>
</evidence>
<dbReference type="PANTHER" id="PTHR22916:SF3">
    <property type="entry name" value="UDP-GLCNAC:BETAGAL BETA-1,3-N-ACETYLGLUCOSAMINYLTRANSFERASE-LIKE PROTEIN 1"/>
    <property type="match status" value="1"/>
</dbReference>
<dbReference type="Proteomes" id="UP000254282">
    <property type="component" value="Unassembled WGS sequence"/>
</dbReference>
<accession>A0A381FK47</accession>
<dbReference type="Pfam" id="PF00535">
    <property type="entry name" value="Glycos_transf_2"/>
    <property type="match status" value="1"/>
</dbReference>